<keyword evidence="5" id="KW-1185">Reference proteome</keyword>
<keyword evidence="2" id="KW-1133">Transmembrane helix</keyword>
<dbReference type="InterPro" id="IPR011992">
    <property type="entry name" value="EF-hand-dom_pair"/>
</dbReference>
<keyword evidence="2" id="KW-0812">Transmembrane</keyword>
<feature type="region of interest" description="Disordered" evidence="1">
    <location>
        <begin position="1"/>
        <end position="50"/>
    </location>
</feature>
<accession>A0A7L3QPB1</accession>
<feature type="region of interest" description="Disordered" evidence="1">
    <location>
        <begin position="361"/>
        <end position="396"/>
    </location>
</feature>
<feature type="transmembrane region" description="Helical" evidence="2">
    <location>
        <begin position="68"/>
        <end position="91"/>
    </location>
</feature>
<evidence type="ECO:0000256" key="1">
    <source>
        <dbReference type="SAM" id="MobiDB-lite"/>
    </source>
</evidence>
<sequence length="470" mass="52085">MKKRKELNALIGLAADGRRKKPAKKGSGHRLLRTEPPASDSESSSDEDEFAGARGRCGKGDYLRCCRFCYPLCAFVILAACVVACVGLVWMQVALKEDLDAIKEKFRTMESNQKTSFQEIPKLNEDLVQNQKQLEQIETGELGLSKIWINITEINKQISLLTSTVNHLKNNIKSAADLISLPLTVEKLQKVSAVNVAITKCVLCRLALGKNLSFKLSESWNNYLEASSWMFSVVSVESQPEACPRLGKLTQALFIFQESQALHAALEQLNNTVVVYQKLNDIKLLNVDSAIGNLSRKVTLLENSPLVVKNLDKRENSSTIVVNFVFSLHMQEAETKDAQVSKLKETLQLISAITGKSENDRTIEASKNAESSQSTTAKPTDLSRVTSRSTGDNTERNRQLSHLSLPGISSIEDLQKLFEKAPADADGKLSYKDLQKLLGSTAQELQSFKEFDTDGDEKYTLKELRLALGV</sequence>
<dbReference type="InterPro" id="IPR002048">
    <property type="entry name" value="EF_hand_dom"/>
</dbReference>
<reference evidence="4 5" key="1">
    <citation type="submission" date="2019-09" db="EMBL/GenBank/DDBJ databases">
        <title>Bird 10,000 Genomes (B10K) Project - Family phase.</title>
        <authorList>
            <person name="Zhang G."/>
        </authorList>
    </citation>
    <scope>NUCLEOTIDE SEQUENCE [LARGE SCALE GENOMIC DNA]</scope>
    <source>
        <strain evidence="4">OUT-0056</strain>
        <tissue evidence="4">Blood</tissue>
    </source>
</reference>
<dbReference type="Gene3D" id="1.10.238.10">
    <property type="entry name" value="EF-hand"/>
    <property type="match status" value="1"/>
</dbReference>
<dbReference type="InterPro" id="IPR042352">
    <property type="entry name" value="EFCAB14"/>
</dbReference>
<dbReference type="EMBL" id="VZUI01054118">
    <property type="protein sequence ID" value="NXV05125.1"/>
    <property type="molecule type" value="Genomic_DNA"/>
</dbReference>
<feature type="non-terminal residue" evidence="4">
    <location>
        <position position="470"/>
    </location>
</feature>
<name>A0A7L3QPB1_9SYLV</name>
<gene>
    <name evidence="4" type="primary">Efcab14</name>
    <name evidence="4" type="ORF">CETCET_R07222</name>
</gene>
<proteinExistence type="predicted"/>
<evidence type="ECO:0000259" key="3">
    <source>
        <dbReference type="PROSITE" id="PS50222"/>
    </source>
</evidence>
<feature type="compositionally biased region" description="Polar residues" evidence="1">
    <location>
        <begin position="368"/>
        <end position="392"/>
    </location>
</feature>
<protein>
    <submittedName>
        <fullName evidence="4">EFC14 protein</fullName>
    </submittedName>
</protein>
<keyword evidence="2" id="KW-0472">Membrane</keyword>
<dbReference type="Proteomes" id="UP000524451">
    <property type="component" value="Unassembled WGS sequence"/>
</dbReference>
<feature type="compositionally biased region" description="Basic residues" evidence="1">
    <location>
        <begin position="18"/>
        <end position="31"/>
    </location>
</feature>
<dbReference type="SUPFAM" id="SSF47473">
    <property type="entry name" value="EF-hand"/>
    <property type="match status" value="1"/>
</dbReference>
<comment type="caution">
    <text evidence="4">The sequence shown here is derived from an EMBL/GenBank/DDBJ whole genome shotgun (WGS) entry which is preliminary data.</text>
</comment>
<evidence type="ECO:0000313" key="4">
    <source>
        <dbReference type="EMBL" id="NXV05125.1"/>
    </source>
</evidence>
<evidence type="ECO:0000313" key="5">
    <source>
        <dbReference type="Proteomes" id="UP000524451"/>
    </source>
</evidence>
<dbReference type="GO" id="GO:0005509">
    <property type="term" value="F:calcium ion binding"/>
    <property type="evidence" value="ECO:0007669"/>
    <property type="project" value="InterPro"/>
</dbReference>
<organism evidence="4 5">
    <name type="scientific">Cettia cetti</name>
    <dbReference type="NCBI Taxonomy" id="68486"/>
    <lineage>
        <taxon>Eukaryota</taxon>
        <taxon>Metazoa</taxon>
        <taxon>Chordata</taxon>
        <taxon>Craniata</taxon>
        <taxon>Vertebrata</taxon>
        <taxon>Euteleostomi</taxon>
        <taxon>Archelosauria</taxon>
        <taxon>Archosauria</taxon>
        <taxon>Dinosauria</taxon>
        <taxon>Saurischia</taxon>
        <taxon>Theropoda</taxon>
        <taxon>Coelurosauria</taxon>
        <taxon>Aves</taxon>
        <taxon>Neognathae</taxon>
        <taxon>Neoaves</taxon>
        <taxon>Telluraves</taxon>
        <taxon>Australaves</taxon>
        <taxon>Passeriformes</taxon>
        <taxon>Sylvioidea</taxon>
        <taxon>Sylviidae</taxon>
        <taxon>Acrocephalinae</taxon>
        <taxon>Cettia</taxon>
    </lineage>
</organism>
<evidence type="ECO:0000256" key="2">
    <source>
        <dbReference type="SAM" id="Phobius"/>
    </source>
</evidence>
<dbReference type="AlphaFoldDB" id="A0A7L3QPB1"/>
<dbReference type="PROSITE" id="PS50222">
    <property type="entry name" value="EF_HAND_2"/>
    <property type="match status" value="1"/>
</dbReference>
<feature type="domain" description="EF-hand" evidence="3">
    <location>
        <begin position="409"/>
        <end position="444"/>
    </location>
</feature>
<dbReference type="PANTHER" id="PTHR15717">
    <property type="entry name" value="PROTEIN KIAA0494"/>
    <property type="match status" value="1"/>
</dbReference>
<feature type="non-terminal residue" evidence="4">
    <location>
        <position position="1"/>
    </location>
</feature>
<dbReference type="PANTHER" id="PTHR15717:SF2">
    <property type="entry name" value="EF-HAND CALCIUM-BINDING DOMAIN-CONTAINING PROTEIN 14"/>
    <property type="match status" value="1"/>
</dbReference>